<protein>
    <recommendedName>
        <fullName evidence="5">Holin</fullName>
    </recommendedName>
</protein>
<feature type="transmembrane region" description="Helical" evidence="2">
    <location>
        <begin position="39"/>
        <end position="57"/>
    </location>
</feature>
<sequence>MHDWSMLKNYRLWLAIFALIPLILEGFNLSILPSNYNEIVTLFLSILVMGGILNNPNPDKVELKENKGSENCTKKITSSEGEEEKK</sequence>
<dbReference type="KEGG" id="cpf:CPF_1266"/>
<evidence type="ECO:0008006" key="5">
    <source>
        <dbReference type="Google" id="ProtNLM"/>
    </source>
</evidence>
<keyword evidence="4" id="KW-1185">Reference proteome</keyword>
<accession>A0A0H2YUD0</accession>
<dbReference type="RefSeq" id="WP_003458618.1">
    <property type="nucleotide sequence ID" value="NC_008261.1"/>
</dbReference>
<feature type="compositionally biased region" description="Polar residues" evidence="1">
    <location>
        <begin position="69"/>
        <end position="79"/>
    </location>
</feature>
<keyword evidence="2" id="KW-0472">Membrane</keyword>
<dbReference type="HOGENOM" id="CLU_170163_2_0_9"/>
<keyword evidence="2" id="KW-1133">Transmembrane helix</keyword>
<keyword evidence="2" id="KW-0812">Transmembrane</keyword>
<gene>
    <name evidence="3" type="ordered locus">CPF_1266</name>
</gene>
<dbReference type="STRING" id="195103.CPF_1266"/>
<feature type="region of interest" description="Disordered" evidence="1">
    <location>
        <begin position="61"/>
        <end position="86"/>
    </location>
</feature>
<feature type="transmembrane region" description="Helical" evidence="2">
    <location>
        <begin position="12"/>
        <end position="33"/>
    </location>
</feature>
<dbReference type="Proteomes" id="UP000001823">
    <property type="component" value="Chromosome"/>
</dbReference>
<evidence type="ECO:0000256" key="1">
    <source>
        <dbReference type="SAM" id="MobiDB-lite"/>
    </source>
</evidence>
<dbReference type="GeneID" id="93002420"/>
<dbReference type="PaxDb" id="195103-CPF_1266"/>
<reference evidence="3 4" key="1">
    <citation type="journal article" date="2006" name="Genome Res.">
        <title>Skewed genomic variability in strains of the toxigenic bacterial pathogen, Clostridium perfringens.</title>
        <authorList>
            <person name="Myers G.S."/>
            <person name="Rasko D.A."/>
            <person name="Cheung J.K."/>
            <person name="Ravel J."/>
            <person name="Seshadri R."/>
            <person name="Deboy R.T."/>
            <person name="Ren Q."/>
            <person name="Varga J."/>
            <person name="Awad M.M."/>
            <person name="Brinkac L.M."/>
            <person name="Daugherty S.C."/>
            <person name="Haft D.H."/>
            <person name="Dodson R.J."/>
            <person name="Madupu R."/>
            <person name="Nelson W.C."/>
            <person name="Rosovitz M.J."/>
            <person name="Sullivan S.A."/>
            <person name="Khouri H."/>
            <person name="Dimitrov G.I."/>
            <person name="Watkins K.L."/>
            <person name="Mulligan S."/>
            <person name="Benton J."/>
            <person name="Radune D."/>
            <person name="Fisher D.J."/>
            <person name="Atkins H.S."/>
            <person name="Hiscox T."/>
            <person name="Jost B.H."/>
            <person name="Billington S.J."/>
            <person name="Songer J.G."/>
            <person name="McClane B.A."/>
            <person name="Titball R.W."/>
            <person name="Rood J.I."/>
            <person name="Melville S.B."/>
            <person name="Paulsen I.T."/>
        </authorList>
    </citation>
    <scope>NUCLEOTIDE SEQUENCE [LARGE SCALE GENOMIC DNA]</scope>
    <source>
        <strain evidence="4">ATCC 13124 / DSM 756 / JCM 1290 / NCIMB 6125 / NCTC 8237 / S 107 / Type A</strain>
    </source>
</reference>
<name>A0A0H2YUD0_CLOP1</name>
<evidence type="ECO:0000256" key="2">
    <source>
        <dbReference type="SAM" id="Phobius"/>
    </source>
</evidence>
<evidence type="ECO:0000313" key="4">
    <source>
        <dbReference type="Proteomes" id="UP000001823"/>
    </source>
</evidence>
<evidence type="ECO:0000313" key="3">
    <source>
        <dbReference type="EMBL" id="ABG84442.1"/>
    </source>
</evidence>
<dbReference type="AlphaFoldDB" id="A0A0H2YUD0"/>
<organism evidence="3 4">
    <name type="scientific">Clostridium perfringens (strain ATCC 13124 / DSM 756 / JCM 1290 / NCIMB 6125 / NCTC 8237 / Type A)</name>
    <dbReference type="NCBI Taxonomy" id="195103"/>
    <lineage>
        <taxon>Bacteria</taxon>
        <taxon>Bacillati</taxon>
        <taxon>Bacillota</taxon>
        <taxon>Clostridia</taxon>
        <taxon>Eubacteriales</taxon>
        <taxon>Clostridiaceae</taxon>
        <taxon>Clostridium</taxon>
    </lineage>
</organism>
<dbReference type="eggNOG" id="COG5546">
    <property type="taxonomic scope" value="Bacteria"/>
</dbReference>
<dbReference type="EMBL" id="CP000246">
    <property type="protein sequence ID" value="ABG84442.1"/>
    <property type="molecule type" value="Genomic_DNA"/>
</dbReference>
<proteinExistence type="predicted"/>